<evidence type="ECO:0000256" key="3">
    <source>
        <dbReference type="ARBA" id="ARBA00022650"/>
    </source>
</evidence>
<comment type="pathway">
    <text evidence="1 7">Amino-acid biosynthesis; L-proline biosynthesis; L-glutamate 5-semialdehyde from L-glutamate: step 2/2.</text>
</comment>
<evidence type="ECO:0000313" key="10">
    <source>
        <dbReference type="Proteomes" id="UP000450917"/>
    </source>
</evidence>
<evidence type="ECO:0000256" key="5">
    <source>
        <dbReference type="ARBA" id="ARBA00023002"/>
    </source>
</evidence>
<evidence type="ECO:0000259" key="8">
    <source>
        <dbReference type="Pfam" id="PF00171"/>
    </source>
</evidence>
<dbReference type="InterPro" id="IPR016163">
    <property type="entry name" value="Ald_DH_C"/>
</dbReference>
<dbReference type="Pfam" id="PF00171">
    <property type="entry name" value="Aldedh"/>
    <property type="match status" value="1"/>
</dbReference>
<dbReference type="RefSeq" id="WP_155615260.1">
    <property type="nucleotide sequence ID" value="NZ_WNZX01000016.1"/>
</dbReference>
<keyword evidence="7" id="KW-0963">Cytoplasm</keyword>
<sequence>MTTVYDTHTSEVTIKAKLAKAASPKLSLLSTGQKNAALLRMAEALVQEASSIIAANALDLQRGRENGISVSLLDRLALNESRIAAMAEGLRQVVELPDPIGDVLEAFDRPNGLSIRKVRVPLGVIGMIYEARPNVTVDAAGLCLKTGNAVVLRGGSSALESNKRIVEVLHEALRETDVPVDALQLVLDPSRASAQEMLKLNGLLDVLIPRGGASLIQNVVKNASVPVIETGSGICHTFIDDSAKPEMALQIAINAKVQRPSVCNSMETLLVHKSFAERHLEMILHQFAQQNVELRGDEQARRIFPGMNEATDQDWDTEYNDYILNVRIVDGLDEALAHIAAHGTMHSECIVTENADHAARFLNEVDAAAVYHNASTRFTDGFEFGFGAEIGISTQKLHVRGPMGLPALTSSKYCVVGNGQIRG</sequence>
<dbReference type="InterPro" id="IPR012134">
    <property type="entry name" value="Glu-5-SA_DH"/>
</dbReference>
<dbReference type="NCBIfam" id="TIGR00407">
    <property type="entry name" value="proA"/>
    <property type="match status" value="1"/>
</dbReference>
<dbReference type="NCBIfam" id="NF001221">
    <property type="entry name" value="PRK00197.1"/>
    <property type="match status" value="1"/>
</dbReference>
<evidence type="ECO:0000256" key="1">
    <source>
        <dbReference type="ARBA" id="ARBA00004985"/>
    </source>
</evidence>
<protein>
    <recommendedName>
        <fullName evidence="7">Gamma-glutamyl phosphate reductase</fullName>
        <shortName evidence="7">GPR</shortName>
        <ecNumber evidence="7">1.2.1.41</ecNumber>
    </recommendedName>
    <alternativeName>
        <fullName evidence="7">Glutamate-5-semialdehyde dehydrogenase</fullName>
    </alternativeName>
    <alternativeName>
        <fullName evidence="7">Glutamyl-gamma-semialdehyde dehydrogenase</fullName>
        <shortName evidence="7">GSA dehydrogenase</shortName>
    </alternativeName>
</protein>
<keyword evidence="2 7" id="KW-0028">Amino-acid biosynthesis</keyword>
<evidence type="ECO:0000256" key="4">
    <source>
        <dbReference type="ARBA" id="ARBA00022857"/>
    </source>
</evidence>
<dbReference type="AlphaFoldDB" id="A0A7X2ZD41"/>
<dbReference type="GO" id="GO:0050661">
    <property type="term" value="F:NADP binding"/>
    <property type="evidence" value="ECO:0007669"/>
    <property type="project" value="InterPro"/>
</dbReference>
<dbReference type="InterPro" id="IPR016161">
    <property type="entry name" value="Ald_DH/histidinol_DH"/>
</dbReference>
<evidence type="ECO:0000256" key="2">
    <source>
        <dbReference type="ARBA" id="ARBA00022605"/>
    </source>
</evidence>
<name>A0A7X2ZD41_9BACL</name>
<dbReference type="PIRSF" id="PIRSF000151">
    <property type="entry name" value="GPR"/>
    <property type="match status" value="1"/>
</dbReference>
<keyword evidence="4 7" id="KW-0521">NADP</keyword>
<dbReference type="Gene3D" id="3.40.605.10">
    <property type="entry name" value="Aldehyde Dehydrogenase, Chain A, domain 1"/>
    <property type="match status" value="1"/>
</dbReference>
<dbReference type="InterPro" id="IPR000965">
    <property type="entry name" value="GPR_dom"/>
</dbReference>
<evidence type="ECO:0000256" key="6">
    <source>
        <dbReference type="ARBA" id="ARBA00049024"/>
    </source>
</evidence>
<comment type="similarity">
    <text evidence="7">Belongs to the gamma-glutamyl phosphate reductase family.</text>
</comment>
<comment type="function">
    <text evidence="7">Catalyzes the NADPH-dependent reduction of L-glutamate 5-phosphate into L-glutamate 5-semialdehyde and phosphate. The product spontaneously undergoes cyclization to form 1-pyrroline-5-carboxylate.</text>
</comment>
<dbReference type="HAMAP" id="MF_00412">
    <property type="entry name" value="ProA"/>
    <property type="match status" value="1"/>
</dbReference>
<dbReference type="GO" id="GO:0055129">
    <property type="term" value="P:L-proline biosynthetic process"/>
    <property type="evidence" value="ECO:0007669"/>
    <property type="project" value="UniProtKB-UniRule"/>
</dbReference>
<keyword evidence="5 7" id="KW-0560">Oxidoreductase</keyword>
<dbReference type="SUPFAM" id="SSF53720">
    <property type="entry name" value="ALDH-like"/>
    <property type="match status" value="1"/>
</dbReference>
<dbReference type="PROSITE" id="PS01223">
    <property type="entry name" value="PROA"/>
    <property type="match status" value="1"/>
</dbReference>
<gene>
    <name evidence="7" type="primary">proA</name>
    <name evidence="9" type="ORF">GNP93_18345</name>
</gene>
<dbReference type="InterPro" id="IPR016162">
    <property type="entry name" value="Ald_DH_N"/>
</dbReference>
<keyword evidence="10" id="KW-1185">Reference proteome</keyword>
<comment type="catalytic activity">
    <reaction evidence="6 7">
        <text>L-glutamate 5-semialdehyde + phosphate + NADP(+) = L-glutamyl 5-phosphate + NADPH + H(+)</text>
        <dbReference type="Rhea" id="RHEA:19541"/>
        <dbReference type="ChEBI" id="CHEBI:15378"/>
        <dbReference type="ChEBI" id="CHEBI:43474"/>
        <dbReference type="ChEBI" id="CHEBI:57783"/>
        <dbReference type="ChEBI" id="CHEBI:58066"/>
        <dbReference type="ChEBI" id="CHEBI:58274"/>
        <dbReference type="ChEBI" id="CHEBI:58349"/>
        <dbReference type="EC" id="1.2.1.41"/>
    </reaction>
</comment>
<dbReference type="CDD" id="cd07079">
    <property type="entry name" value="ALDH_F18-19_ProA-GPR"/>
    <property type="match status" value="1"/>
</dbReference>
<comment type="caution">
    <text evidence="9">The sequence shown here is derived from an EMBL/GenBank/DDBJ whole genome shotgun (WGS) entry which is preliminary data.</text>
</comment>
<dbReference type="UniPathway" id="UPA00098">
    <property type="reaction ID" value="UER00360"/>
</dbReference>
<dbReference type="InterPro" id="IPR015590">
    <property type="entry name" value="Aldehyde_DH_dom"/>
</dbReference>
<feature type="domain" description="Aldehyde dehydrogenase" evidence="8">
    <location>
        <begin position="2"/>
        <end position="294"/>
    </location>
</feature>
<organism evidence="9 10">
    <name type="scientific">Paenibacillus validus</name>
    <dbReference type="NCBI Taxonomy" id="44253"/>
    <lineage>
        <taxon>Bacteria</taxon>
        <taxon>Bacillati</taxon>
        <taxon>Bacillota</taxon>
        <taxon>Bacilli</taxon>
        <taxon>Bacillales</taxon>
        <taxon>Paenibacillaceae</taxon>
        <taxon>Paenibacillus</taxon>
    </lineage>
</organism>
<dbReference type="GO" id="GO:0004350">
    <property type="term" value="F:glutamate-5-semialdehyde dehydrogenase activity"/>
    <property type="evidence" value="ECO:0007669"/>
    <property type="project" value="UniProtKB-UniRule"/>
</dbReference>
<accession>A0A7X2ZD41</accession>
<evidence type="ECO:0000313" key="9">
    <source>
        <dbReference type="EMBL" id="MUG72634.1"/>
    </source>
</evidence>
<dbReference type="EMBL" id="WNZX01000016">
    <property type="protein sequence ID" value="MUG72634.1"/>
    <property type="molecule type" value="Genomic_DNA"/>
</dbReference>
<dbReference type="Proteomes" id="UP000450917">
    <property type="component" value="Unassembled WGS sequence"/>
</dbReference>
<proteinExistence type="inferred from homology"/>
<dbReference type="EC" id="1.2.1.41" evidence="7"/>
<dbReference type="InterPro" id="IPR020593">
    <property type="entry name" value="G-glutamylP_reductase_CS"/>
</dbReference>
<dbReference type="FunFam" id="3.40.309.10:FF:000006">
    <property type="entry name" value="Gamma-glutamyl phosphate reductase"/>
    <property type="match status" value="1"/>
</dbReference>
<evidence type="ECO:0000256" key="7">
    <source>
        <dbReference type="HAMAP-Rule" id="MF_00412"/>
    </source>
</evidence>
<dbReference type="GO" id="GO:0005737">
    <property type="term" value="C:cytoplasm"/>
    <property type="evidence" value="ECO:0007669"/>
    <property type="project" value="UniProtKB-SubCell"/>
</dbReference>
<keyword evidence="3 7" id="KW-0641">Proline biosynthesis</keyword>
<dbReference type="PANTHER" id="PTHR11063:SF8">
    <property type="entry name" value="DELTA-1-PYRROLINE-5-CARBOXYLATE SYNTHASE"/>
    <property type="match status" value="1"/>
</dbReference>
<dbReference type="Gene3D" id="3.40.309.10">
    <property type="entry name" value="Aldehyde Dehydrogenase, Chain A, domain 2"/>
    <property type="match status" value="1"/>
</dbReference>
<dbReference type="PANTHER" id="PTHR11063">
    <property type="entry name" value="GLUTAMATE SEMIALDEHYDE DEHYDROGENASE"/>
    <property type="match status" value="1"/>
</dbReference>
<comment type="subcellular location">
    <subcellularLocation>
        <location evidence="7">Cytoplasm</location>
    </subcellularLocation>
</comment>
<reference evidence="9 10" key="1">
    <citation type="submission" date="2019-11" db="EMBL/GenBank/DDBJ databases">
        <title>Draft genome sequences of five Paenibacillus species of dairy origin.</title>
        <authorList>
            <person name="Olajide A.M."/>
            <person name="Chen S."/>
            <person name="Lapointe G."/>
        </authorList>
    </citation>
    <scope>NUCLEOTIDE SEQUENCE [LARGE SCALE GENOMIC DNA]</scope>
    <source>
        <strain evidence="9 10">2CS3</strain>
    </source>
</reference>